<keyword evidence="2" id="KW-0812">Transmembrane</keyword>
<dbReference type="AlphaFoldDB" id="A0A6C0JAC3"/>
<dbReference type="EMBL" id="MN740360">
    <property type="protein sequence ID" value="QHU02589.1"/>
    <property type="molecule type" value="Genomic_DNA"/>
</dbReference>
<evidence type="ECO:0000313" key="3">
    <source>
        <dbReference type="EMBL" id="QHU02589.1"/>
    </source>
</evidence>
<proteinExistence type="predicted"/>
<feature type="compositionally biased region" description="Basic and acidic residues" evidence="1">
    <location>
        <begin position="79"/>
        <end position="88"/>
    </location>
</feature>
<reference evidence="3" key="1">
    <citation type="journal article" date="2020" name="Nature">
        <title>Giant virus diversity and host interactions through global metagenomics.</title>
        <authorList>
            <person name="Schulz F."/>
            <person name="Roux S."/>
            <person name="Paez-Espino D."/>
            <person name="Jungbluth S."/>
            <person name="Walsh D.A."/>
            <person name="Denef V.J."/>
            <person name="McMahon K.D."/>
            <person name="Konstantinidis K.T."/>
            <person name="Eloe-Fadrosh E.A."/>
            <person name="Kyrpides N.C."/>
            <person name="Woyke T."/>
        </authorList>
    </citation>
    <scope>NUCLEOTIDE SEQUENCE</scope>
    <source>
        <strain evidence="3">GVMAG-M-3300025880-76</strain>
    </source>
</reference>
<feature type="transmembrane region" description="Helical" evidence="2">
    <location>
        <begin position="12"/>
        <end position="30"/>
    </location>
</feature>
<name>A0A6C0JAC3_9ZZZZ</name>
<sequence>MVKGFETTGTRIFIVALCLILGMYIGVQTFCSCSTITVDEGFDMMKDIANVVQKHAGKSEPTSEGLSAEDSLPPNTQAEADHLKRDYKSTPMPMADGKLDFFGETTFSPNCCPSTYTSSSGCACLSKDQMTHLKTRGSSE</sequence>
<dbReference type="PROSITE" id="PS51257">
    <property type="entry name" value="PROKAR_LIPOPROTEIN"/>
    <property type="match status" value="1"/>
</dbReference>
<feature type="region of interest" description="Disordered" evidence="1">
    <location>
        <begin position="55"/>
        <end position="90"/>
    </location>
</feature>
<keyword evidence="2" id="KW-0472">Membrane</keyword>
<evidence type="ECO:0000256" key="1">
    <source>
        <dbReference type="SAM" id="MobiDB-lite"/>
    </source>
</evidence>
<keyword evidence="2" id="KW-1133">Transmembrane helix</keyword>
<protein>
    <submittedName>
        <fullName evidence="3">Uncharacterized protein</fullName>
    </submittedName>
</protein>
<evidence type="ECO:0000256" key="2">
    <source>
        <dbReference type="SAM" id="Phobius"/>
    </source>
</evidence>
<organism evidence="3">
    <name type="scientific">viral metagenome</name>
    <dbReference type="NCBI Taxonomy" id="1070528"/>
    <lineage>
        <taxon>unclassified sequences</taxon>
        <taxon>metagenomes</taxon>
        <taxon>organismal metagenomes</taxon>
    </lineage>
</organism>
<accession>A0A6C0JAC3</accession>